<dbReference type="Pfam" id="PF00669">
    <property type="entry name" value="Flagellin_N"/>
    <property type="match status" value="1"/>
</dbReference>
<gene>
    <name evidence="6" type="ORF">QGN29_13170</name>
</gene>
<dbReference type="KEGG" id="tmk:QGN29_13170"/>
<evidence type="ECO:0000313" key="6">
    <source>
        <dbReference type="EMBL" id="WND02498.1"/>
    </source>
</evidence>
<dbReference type="SUPFAM" id="SSF64518">
    <property type="entry name" value="Phase 1 flagellin"/>
    <property type="match status" value="1"/>
</dbReference>
<protein>
    <recommendedName>
        <fullName evidence="3">Flagellin</fullName>
    </recommendedName>
</protein>
<proteinExistence type="inferred from homology"/>
<dbReference type="Pfam" id="PF00700">
    <property type="entry name" value="Flagellin_C"/>
    <property type="match status" value="1"/>
</dbReference>
<comment type="function">
    <text evidence="3">Flagellin is the subunit protein which polymerizes to form the filaments of bacterial flagella.</text>
</comment>
<name>A0AA52HAD8_9PROT</name>
<keyword evidence="3" id="KW-0964">Secreted</keyword>
<organism evidence="6 7">
    <name type="scientific">Temperatibacter marinus</name>
    <dbReference type="NCBI Taxonomy" id="1456591"/>
    <lineage>
        <taxon>Bacteria</taxon>
        <taxon>Pseudomonadati</taxon>
        <taxon>Pseudomonadota</taxon>
        <taxon>Alphaproteobacteria</taxon>
        <taxon>Kordiimonadales</taxon>
        <taxon>Temperatibacteraceae</taxon>
        <taxon>Temperatibacter</taxon>
    </lineage>
</organism>
<comment type="similarity">
    <text evidence="1 3">Belongs to the bacterial flagellin family.</text>
</comment>
<evidence type="ECO:0000256" key="3">
    <source>
        <dbReference type="RuleBase" id="RU362073"/>
    </source>
</evidence>
<dbReference type="PRINTS" id="PR00207">
    <property type="entry name" value="FLAGELLIN"/>
</dbReference>
<dbReference type="GO" id="GO:0009288">
    <property type="term" value="C:bacterial-type flagellum"/>
    <property type="evidence" value="ECO:0007669"/>
    <property type="project" value="UniProtKB-SubCell"/>
</dbReference>
<evidence type="ECO:0000259" key="5">
    <source>
        <dbReference type="Pfam" id="PF00700"/>
    </source>
</evidence>
<keyword evidence="6" id="KW-0282">Flagellum</keyword>
<accession>A0AA52HAD8</accession>
<dbReference type="Gene3D" id="1.20.1330.10">
    <property type="entry name" value="f41 fragment of flagellin, N-terminal domain"/>
    <property type="match status" value="1"/>
</dbReference>
<dbReference type="InterPro" id="IPR001492">
    <property type="entry name" value="Flagellin"/>
</dbReference>
<feature type="domain" description="Flagellin N-terminal" evidence="4">
    <location>
        <begin position="5"/>
        <end position="136"/>
    </location>
</feature>
<dbReference type="AlphaFoldDB" id="A0AA52HAD8"/>
<keyword evidence="7" id="KW-1185">Reference proteome</keyword>
<dbReference type="RefSeq" id="WP_310798333.1">
    <property type="nucleotide sequence ID" value="NZ_CP123872.1"/>
</dbReference>
<dbReference type="EMBL" id="CP123872">
    <property type="protein sequence ID" value="WND02498.1"/>
    <property type="molecule type" value="Genomic_DNA"/>
</dbReference>
<dbReference type="GO" id="GO:0005576">
    <property type="term" value="C:extracellular region"/>
    <property type="evidence" value="ECO:0007669"/>
    <property type="project" value="UniProtKB-SubCell"/>
</dbReference>
<feature type="domain" description="Flagellin C-terminal" evidence="5">
    <location>
        <begin position="190"/>
        <end position="274"/>
    </location>
</feature>
<keyword evidence="2 3" id="KW-0975">Bacterial flagellum</keyword>
<dbReference type="InterPro" id="IPR001029">
    <property type="entry name" value="Flagellin_N"/>
</dbReference>
<reference evidence="6" key="1">
    <citation type="submission" date="2023-04" db="EMBL/GenBank/DDBJ databases">
        <title>Complete genome sequence of Temperatibacter marinus.</title>
        <authorList>
            <person name="Rong J.-C."/>
            <person name="Yi M.-L."/>
            <person name="Zhao Q."/>
        </authorList>
    </citation>
    <scope>NUCLEOTIDE SEQUENCE</scope>
    <source>
        <strain evidence="6">NBRC 110045</strain>
    </source>
</reference>
<sequence>MAFSINTNKGALFALQQLNATNAKLESTQTQVNTGKKVASSKDNAAVFAIAQKLRSDISGLNAAKSSLDRALSTIDVAIAAGEAVSDLLVEMKEKAVSAKDVGLDSTSRASLNDDFTQLRDQISSIVDNAEFNGINAVKSGGEDIVAITNDTGANTITIAAQNLSLGSSVVNISSSDTISTSTSATTTVTKLESAITDVNSSLSKLGAGSKRLDLQKAFVGKLSDAIEVGIGNLVDADMAKTSAMLQSLQVKQQLGLQALGIANSAPQAITTLFQ</sequence>
<dbReference type="PANTHER" id="PTHR42792">
    <property type="entry name" value="FLAGELLIN"/>
    <property type="match status" value="1"/>
</dbReference>
<dbReference type="InterPro" id="IPR046358">
    <property type="entry name" value="Flagellin_C"/>
</dbReference>
<keyword evidence="6" id="KW-0969">Cilium</keyword>
<evidence type="ECO:0000256" key="1">
    <source>
        <dbReference type="ARBA" id="ARBA00005709"/>
    </source>
</evidence>
<dbReference type="GO" id="GO:0005198">
    <property type="term" value="F:structural molecule activity"/>
    <property type="evidence" value="ECO:0007669"/>
    <property type="project" value="UniProtKB-UniRule"/>
</dbReference>
<evidence type="ECO:0000256" key="2">
    <source>
        <dbReference type="ARBA" id="ARBA00023143"/>
    </source>
</evidence>
<dbReference type="Proteomes" id="UP001268683">
    <property type="component" value="Chromosome"/>
</dbReference>
<comment type="subcellular location">
    <subcellularLocation>
        <location evidence="3">Secreted</location>
    </subcellularLocation>
    <subcellularLocation>
        <location evidence="3">Bacterial flagellum</location>
    </subcellularLocation>
</comment>
<keyword evidence="6" id="KW-0966">Cell projection</keyword>
<dbReference type="PANTHER" id="PTHR42792:SF2">
    <property type="entry name" value="FLAGELLIN"/>
    <property type="match status" value="1"/>
</dbReference>
<evidence type="ECO:0000313" key="7">
    <source>
        <dbReference type="Proteomes" id="UP001268683"/>
    </source>
</evidence>
<evidence type="ECO:0000259" key="4">
    <source>
        <dbReference type="Pfam" id="PF00669"/>
    </source>
</evidence>